<evidence type="ECO:0000256" key="3">
    <source>
        <dbReference type="SAM" id="MobiDB-lite"/>
    </source>
</evidence>
<evidence type="ECO:0000259" key="4">
    <source>
        <dbReference type="PROSITE" id="PS50048"/>
    </source>
</evidence>
<feature type="coiled-coil region" evidence="2">
    <location>
        <begin position="151"/>
        <end position="185"/>
    </location>
</feature>
<dbReference type="GO" id="GO:0008270">
    <property type="term" value="F:zinc ion binding"/>
    <property type="evidence" value="ECO:0007669"/>
    <property type="project" value="InterPro"/>
</dbReference>
<feature type="region of interest" description="Disordered" evidence="3">
    <location>
        <begin position="73"/>
        <end position="102"/>
    </location>
</feature>
<accession>A0A8H6R6T7</accession>
<dbReference type="InterPro" id="IPR036864">
    <property type="entry name" value="Zn2-C6_fun-type_DNA-bd_sf"/>
</dbReference>
<organism evidence="5 6">
    <name type="scientific">Pseudocercospora fuligena</name>
    <dbReference type="NCBI Taxonomy" id="685502"/>
    <lineage>
        <taxon>Eukaryota</taxon>
        <taxon>Fungi</taxon>
        <taxon>Dikarya</taxon>
        <taxon>Ascomycota</taxon>
        <taxon>Pezizomycotina</taxon>
        <taxon>Dothideomycetes</taxon>
        <taxon>Dothideomycetidae</taxon>
        <taxon>Mycosphaerellales</taxon>
        <taxon>Mycosphaerellaceae</taxon>
        <taxon>Pseudocercospora</taxon>
    </lineage>
</organism>
<keyword evidence="2" id="KW-0175">Coiled coil</keyword>
<dbReference type="CDD" id="cd00067">
    <property type="entry name" value="GAL4"/>
    <property type="match status" value="1"/>
</dbReference>
<gene>
    <name evidence="5" type="ORF">HII31_12420</name>
</gene>
<dbReference type="SUPFAM" id="SSF57701">
    <property type="entry name" value="Zn2/Cys6 DNA-binding domain"/>
    <property type="match status" value="1"/>
</dbReference>
<proteinExistence type="predicted"/>
<protein>
    <submittedName>
        <fullName evidence="5">Proline utilization trans-activator</fullName>
    </submittedName>
</protein>
<dbReference type="Gene3D" id="4.10.240.10">
    <property type="entry name" value="Zn(2)-C6 fungal-type DNA-binding domain"/>
    <property type="match status" value="1"/>
</dbReference>
<dbReference type="Pfam" id="PF00172">
    <property type="entry name" value="Zn_clus"/>
    <property type="match status" value="1"/>
</dbReference>
<dbReference type="PROSITE" id="PS00463">
    <property type="entry name" value="ZN2_CY6_FUNGAL_1"/>
    <property type="match status" value="1"/>
</dbReference>
<dbReference type="SMART" id="SM00066">
    <property type="entry name" value="GAL4"/>
    <property type="match status" value="1"/>
</dbReference>
<dbReference type="PANTHER" id="PTHR47785">
    <property type="entry name" value="ZN(II)2CYS6 TRANSCRIPTION FACTOR (EUROFUNG)-RELATED-RELATED"/>
    <property type="match status" value="1"/>
</dbReference>
<dbReference type="Proteomes" id="UP000660729">
    <property type="component" value="Unassembled WGS sequence"/>
</dbReference>
<keyword evidence="1" id="KW-0539">Nucleus</keyword>
<dbReference type="EMBL" id="JABCIY010000258">
    <property type="protein sequence ID" value="KAF7186345.1"/>
    <property type="molecule type" value="Genomic_DNA"/>
</dbReference>
<name>A0A8H6R6T7_9PEZI</name>
<evidence type="ECO:0000256" key="2">
    <source>
        <dbReference type="SAM" id="Coils"/>
    </source>
</evidence>
<dbReference type="PROSITE" id="PS50048">
    <property type="entry name" value="ZN2_CY6_FUNGAL_2"/>
    <property type="match status" value="1"/>
</dbReference>
<dbReference type="InterPro" id="IPR053181">
    <property type="entry name" value="EcdB-like_regulator"/>
</dbReference>
<feature type="domain" description="Zn(2)-C6 fungal-type" evidence="4">
    <location>
        <begin position="110"/>
        <end position="139"/>
    </location>
</feature>
<sequence length="239" mass="26889">MGSFTYEGFMDPDWQYEEPATPYASVLPNAAYGHAPGIATYAAHEPGNGQPVMYMPQQYQPSNTSPFVFQVPRAPASASRPAERTRQPQKSPSDFDSDRHARRIKRTRTACEECRKRKQKCDGGEPCQPCSEQGTSCKYRDVPPTKKDDTMEKMLQLAERYNTTLASLNDDIDVMNTTLRSIEARLNHSMPQAPRSMVERRHAAIQQDRSQSTARGGYRYAPELLQDRRGSSSTSSRSS</sequence>
<evidence type="ECO:0000313" key="5">
    <source>
        <dbReference type="EMBL" id="KAF7186345.1"/>
    </source>
</evidence>
<dbReference type="OrthoDB" id="3944708at2759"/>
<reference evidence="5" key="1">
    <citation type="submission" date="2020-04" db="EMBL/GenBank/DDBJ databases">
        <title>Draft genome resource of the tomato pathogen Pseudocercospora fuligena.</title>
        <authorList>
            <person name="Zaccaron A."/>
        </authorList>
    </citation>
    <scope>NUCLEOTIDE SEQUENCE</scope>
    <source>
        <strain evidence="5">PF001</strain>
    </source>
</reference>
<dbReference type="AlphaFoldDB" id="A0A8H6R6T7"/>
<dbReference type="InterPro" id="IPR001138">
    <property type="entry name" value="Zn2Cys6_DnaBD"/>
</dbReference>
<evidence type="ECO:0000313" key="6">
    <source>
        <dbReference type="Proteomes" id="UP000660729"/>
    </source>
</evidence>
<feature type="region of interest" description="Disordered" evidence="3">
    <location>
        <begin position="191"/>
        <end position="239"/>
    </location>
</feature>
<keyword evidence="6" id="KW-1185">Reference proteome</keyword>
<evidence type="ECO:0000256" key="1">
    <source>
        <dbReference type="ARBA" id="ARBA00023242"/>
    </source>
</evidence>
<dbReference type="GO" id="GO:0000981">
    <property type="term" value="F:DNA-binding transcription factor activity, RNA polymerase II-specific"/>
    <property type="evidence" value="ECO:0007669"/>
    <property type="project" value="InterPro"/>
</dbReference>
<comment type="caution">
    <text evidence="5">The sequence shown here is derived from an EMBL/GenBank/DDBJ whole genome shotgun (WGS) entry which is preliminary data.</text>
</comment>